<name>A0AAW0DPC8_9AGAR</name>
<feature type="compositionally biased region" description="Basic residues" evidence="1">
    <location>
        <begin position="438"/>
        <end position="451"/>
    </location>
</feature>
<accession>A0AAW0DPC8</accession>
<feature type="region of interest" description="Disordered" evidence="1">
    <location>
        <begin position="830"/>
        <end position="879"/>
    </location>
</feature>
<comment type="caution">
    <text evidence="2">The sequence shown here is derived from an EMBL/GenBank/DDBJ whole genome shotgun (WGS) entry which is preliminary data.</text>
</comment>
<feature type="region of interest" description="Disordered" evidence="1">
    <location>
        <begin position="534"/>
        <end position="565"/>
    </location>
</feature>
<evidence type="ECO:0000256" key="1">
    <source>
        <dbReference type="SAM" id="MobiDB-lite"/>
    </source>
</evidence>
<feature type="compositionally biased region" description="Low complexity" evidence="1">
    <location>
        <begin position="69"/>
        <end position="82"/>
    </location>
</feature>
<feature type="region of interest" description="Disordered" evidence="1">
    <location>
        <begin position="395"/>
        <end position="489"/>
    </location>
</feature>
<organism evidence="2 3">
    <name type="scientific">Paramarasmius palmivorus</name>
    <dbReference type="NCBI Taxonomy" id="297713"/>
    <lineage>
        <taxon>Eukaryota</taxon>
        <taxon>Fungi</taxon>
        <taxon>Dikarya</taxon>
        <taxon>Basidiomycota</taxon>
        <taxon>Agaricomycotina</taxon>
        <taxon>Agaricomycetes</taxon>
        <taxon>Agaricomycetidae</taxon>
        <taxon>Agaricales</taxon>
        <taxon>Marasmiineae</taxon>
        <taxon>Marasmiaceae</taxon>
        <taxon>Paramarasmius</taxon>
    </lineage>
</organism>
<feature type="compositionally biased region" description="Polar residues" evidence="1">
    <location>
        <begin position="49"/>
        <end position="58"/>
    </location>
</feature>
<evidence type="ECO:0000313" key="3">
    <source>
        <dbReference type="Proteomes" id="UP001383192"/>
    </source>
</evidence>
<reference evidence="2 3" key="1">
    <citation type="submission" date="2024-01" db="EMBL/GenBank/DDBJ databases">
        <title>A draft genome for a cacao thread blight-causing isolate of Paramarasmius palmivorus.</title>
        <authorList>
            <person name="Baruah I.K."/>
            <person name="Bukari Y."/>
            <person name="Amoako-Attah I."/>
            <person name="Meinhardt L.W."/>
            <person name="Bailey B.A."/>
            <person name="Cohen S.P."/>
        </authorList>
    </citation>
    <scope>NUCLEOTIDE SEQUENCE [LARGE SCALE GENOMIC DNA]</scope>
    <source>
        <strain evidence="2 3">GH-12</strain>
    </source>
</reference>
<feature type="compositionally biased region" description="Polar residues" evidence="1">
    <location>
        <begin position="8"/>
        <end position="17"/>
    </location>
</feature>
<evidence type="ECO:0000313" key="2">
    <source>
        <dbReference type="EMBL" id="KAK7054289.1"/>
    </source>
</evidence>
<proteinExistence type="predicted"/>
<dbReference type="EMBL" id="JAYKXP010000009">
    <property type="protein sequence ID" value="KAK7054289.1"/>
    <property type="molecule type" value="Genomic_DNA"/>
</dbReference>
<keyword evidence="3" id="KW-1185">Reference proteome</keyword>
<feature type="compositionally biased region" description="Low complexity" evidence="1">
    <location>
        <begin position="18"/>
        <end position="48"/>
    </location>
</feature>
<dbReference type="AlphaFoldDB" id="A0AAW0DPC8"/>
<sequence>MSEENVEKSSAAQEVASTTTAPAGTLPLTEDSQARSSGGAGVVGSPSGDTSQSATSGTKEPPVERPCASSSLEPSSGASSSPPRDDTVVGDKKRRPGNPGNFCDAREEALQKGLKEYMALSRREKPKFWPGFMARLLEEFPVDKYPIPASRLASFREFEEKSEADVSAMTKNEKTVYRRSLRLKHGTDEEIYLQIVKEWILWQQNCARKADGGATGALFKAELEKKSGRPKPQFNHFVMKHEDYKGRVVDLSKETGRKDRLPARAKAVKDLLASLPEEERAGLTEEYQTMVADLEKMEGDDEEVSPDVAVQRMRRKNFGTLAQEVLNIWRKLTGLNMVLLVGELIDGDSDYDSCIMFSKPAECPEMDKCEGLDFDRFTNTFLSWVKEIYTRTHSGSQVTKLPVDHSDSGTVGKESSVSTGASSEVSPNASIIAEKSLRKAKGRGKKKKPRQRKDEELLSSGDDTPESAVPSDQSSGTESESDEKDVVPRRVPFDTSALWDVGEDGMLVLKKPLWDLTLAERLEYNKELAKAVGSSKPPVRNRGKELEPTVQEDTEESMPLPSRRSARLQLSTVSETPKGPVTTNAVEVIEETMEGAQSSRVIEKTTEESSDANVTRVIHAVTAIDKVPAWGRAVVEGWGSLPAPEIEQWAQFSVSGCSTPFMKEYAGWLLDTKGDARPVSWSATVYKWIEVEEMWNKLELEPEGSRYRLLKNSRPAGFLQWFKYGRMRWEERIPLEVEPNCLGEQWWYWWSKVVNPRWRIGADGMVMPGGEGSWEVMRLPGKDGFVLVLVALRWWHDLLDVAELDVLWNATVKSVYYTLVKLLEDAQELAKDEEPTSASDAGGPGESANVVVVGRKRGKGTSASKGTAGASQPKRRRRG</sequence>
<dbReference type="Proteomes" id="UP001383192">
    <property type="component" value="Unassembled WGS sequence"/>
</dbReference>
<feature type="region of interest" description="Disordered" evidence="1">
    <location>
        <begin position="1"/>
        <end position="104"/>
    </location>
</feature>
<feature type="compositionally biased region" description="Low complexity" evidence="1">
    <location>
        <begin position="414"/>
        <end position="426"/>
    </location>
</feature>
<protein>
    <submittedName>
        <fullName evidence="2">SERTA domain-containing protein 3</fullName>
    </submittedName>
</protein>
<gene>
    <name evidence="2" type="primary">RBT1_1</name>
    <name evidence="2" type="ORF">VNI00_003482</name>
</gene>